<reference evidence="1 2" key="1">
    <citation type="submission" date="2008-08" db="EMBL/GenBank/DDBJ databases">
        <authorList>
            <person name="Madupu R."/>
            <person name="Durkin A.S."/>
            <person name="Torralba M."/>
            <person name="Methe B."/>
            <person name="Sutton G.G."/>
            <person name="Strausberg R.L."/>
            <person name="Nelson K.E."/>
        </authorList>
    </citation>
    <scope>NUCLEOTIDE SEQUENCE [LARGE SCALE GENOMIC DNA]</scope>
    <source>
        <strain evidence="1 2">RM3267</strain>
    </source>
</reference>
<protein>
    <submittedName>
        <fullName evidence="1">Uncharacterized protein</fullName>
    </submittedName>
</protein>
<comment type="caution">
    <text evidence="1">The sequence shown here is derived from an EMBL/GenBank/DDBJ whole genome shotgun (WGS) entry which is preliminary data.</text>
</comment>
<organism evidence="1 2">
    <name type="scientific">Campylobacter rectus RM3267</name>
    <dbReference type="NCBI Taxonomy" id="553218"/>
    <lineage>
        <taxon>Bacteria</taxon>
        <taxon>Pseudomonadati</taxon>
        <taxon>Campylobacterota</taxon>
        <taxon>Epsilonproteobacteria</taxon>
        <taxon>Campylobacterales</taxon>
        <taxon>Campylobacteraceae</taxon>
        <taxon>Campylobacter</taxon>
    </lineage>
</organism>
<sequence>MKRICAPHKFQTKCGSRLANGKNLWRKNGRQRENKVIATCL</sequence>
<name>B9D4Z7_CAMRE</name>
<evidence type="ECO:0000313" key="1">
    <source>
        <dbReference type="EMBL" id="EEF12940.1"/>
    </source>
</evidence>
<evidence type="ECO:0000313" key="2">
    <source>
        <dbReference type="Proteomes" id="UP000003082"/>
    </source>
</evidence>
<keyword evidence="2" id="KW-1185">Reference proteome</keyword>
<dbReference type="EMBL" id="ACFU01000032">
    <property type="protein sequence ID" value="EEF12940.1"/>
    <property type="molecule type" value="Genomic_DNA"/>
</dbReference>
<dbReference type="STRING" id="553218.CAMRE0001_3239"/>
<accession>B9D4Z7</accession>
<gene>
    <name evidence="1" type="ORF">CAMRE0001_3239</name>
</gene>
<dbReference type="Proteomes" id="UP000003082">
    <property type="component" value="Unassembled WGS sequence"/>
</dbReference>
<dbReference type="AlphaFoldDB" id="B9D4Z7"/>
<proteinExistence type="predicted"/>